<feature type="signal peptide" evidence="1">
    <location>
        <begin position="1"/>
        <end position="21"/>
    </location>
</feature>
<dbReference type="SUPFAM" id="SSF53850">
    <property type="entry name" value="Periplasmic binding protein-like II"/>
    <property type="match status" value="1"/>
</dbReference>
<feature type="chain" id="PRO_5017234460" description="C4-dicarboxylate ABC transporter substrate-binding protein" evidence="1">
    <location>
        <begin position="22"/>
        <end position="317"/>
    </location>
</feature>
<dbReference type="OrthoDB" id="9780180at2"/>
<dbReference type="EMBL" id="NQYH01000003">
    <property type="protein sequence ID" value="RIY41466.1"/>
    <property type="molecule type" value="Genomic_DNA"/>
</dbReference>
<evidence type="ECO:0008006" key="4">
    <source>
        <dbReference type="Google" id="ProtNLM"/>
    </source>
</evidence>
<accession>A0A3A1YV97</accession>
<organism evidence="2 3">
    <name type="scientific">Neopusillimonas maritima</name>
    <dbReference type="NCBI Taxonomy" id="2026239"/>
    <lineage>
        <taxon>Bacteria</taxon>
        <taxon>Pseudomonadati</taxon>
        <taxon>Pseudomonadota</taxon>
        <taxon>Betaproteobacteria</taxon>
        <taxon>Burkholderiales</taxon>
        <taxon>Alcaligenaceae</taxon>
        <taxon>Neopusillimonas</taxon>
    </lineage>
</organism>
<comment type="caution">
    <text evidence="2">The sequence shown here is derived from an EMBL/GenBank/DDBJ whole genome shotgun (WGS) entry which is preliminary data.</text>
</comment>
<dbReference type="AlphaFoldDB" id="A0A3A1YV97"/>
<protein>
    <recommendedName>
        <fullName evidence="4">C4-dicarboxylate ABC transporter substrate-binding protein</fullName>
    </recommendedName>
</protein>
<dbReference type="Proteomes" id="UP000266206">
    <property type="component" value="Unassembled WGS sequence"/>
</dbReference>
<dbReference type="Gene3D" id="3.40.190.10">
    <property type="entry name" value="Periplasmic binding protein-like II"/>
    <property type="match status" value="2"/>
</dbReference>
<proteinExistence type="predicted"/>
<dbReference type="Pfam" id="PF16868">
    <property type="entry name" value="NMT1_3"/>
    <property type="match status" value="1"/>
</dbReference>
<dbReference type="RefSeq" id="WP_119515737.1">
    <property type="nucleotide sequence ID" value="NZ_NQYH01000003.1"/>
</dbReference>
<reference evidence="2 3" key="1">
    <citation type="submission" date="2017-08" db="EMBL/GenBank/DDBJ databases">
        <title>Pusillimonas indicus sp. nov., a member of the family Alcaligenaceae isolated from surface seawater.</title>
        <authorList>
            <person name="Li J."/>
        </authorList>
    </citation>
    <scope>NUCLEOTIDE SEQUENCE [LARGE SCALE GENOMIC DNA]</scope>
    <source>
        <strain evidence="2 3">L52-1-41</strain>
    </source>
</reference>
<name>A0A3A1YV97_9BURK</name>
<dbReference type="NCBIfam" id="TIGR02122">
    <property type="entry name" value="TRAP_TAXI"/>
    <property type="match status" value="1"/>
</dbReference>
<dbReference type="InterPro" id="IPR011852">
    <property type="entry name" value="TRAP_TAXI"/>
</dbReference>
<evidence type="ECO:0000313" key="3">
    <source>
        <dbReference type="Proteomes" id="UP000266206"/>
    </source>
</evidence>
<sequence>MKLKFLAGLALAVGLTSTAAAQNVGVGTMSQGTMSYSSGSAIAKVIAEQANMQARVQPNSGESVLIPLVDMGELDFGIANILESAEAKHGERAFEGRPAKNLQIASVIFPLKTALFVRADSDIKSLADLKGKRVTYGFTAMGSINTVLDGLLATGGLGPDDIRQVLVPNVVRGADELIAGNADAFYFAVGAAKVTEVDASVGGLRMLPMGTSEAQLAAMRKIYPYGYSVNEAPRPGLPGFTEPTPVLAYDNLLLTSPNTSDEVVYKAMKALYENQPELANSFAPFRGFNVKQMYKPDMPLEFHSGSMRLFKEVGLVK</sequence>
<evidence type="ECO:0000256" key="1">
    <source>
        <dbReference type="SAM" id="SignalP"/>
    </source>
</evidence>
<keyword evidence="1" id="KW-0732">Signal</keyword>
<dbReference type="PANTHER" id="PTHR42941:SF1">
    <property type="entry name" value="SLL1037 PROTEIN"/>
    <property type="match status" value="1"/>
</dbReference>
<dbReference type="PANTHER" id="PTHR42941">
    <property type="entry name" value="SLL1037 PROTEIN"/>
    <property type="match status" value="1"/>
</dbReference>
<evidence type="ECO:0000313" key="2">
    <source>
        <dbReference type="EMBL" id="RIY41466.1"/>
    </source>
</evidence>
<gene>
    <name evidence="2" type="ORF">CJP73_05660</name>
</gene>